<organism evidence="1 2">
    <name type="scientific">Brachionus plicatilis</name>
    <name type="common">Marine rotifer</name>
    <name type="synonym">Brachionus muelleri</name>
    <dbReference type="NCBI Taxonomy" id="10195"/>
    <lineage>
        <taxon>Eukaryota</taxon>
        <taxon>Metazoa</taxon>
        <taxon>Spiralia</taxon>
        <taxon>Gnathifera</taxon>
        <taxon>Rotifera</taxon>
        <taxon>Eurotatoria</taxon>
        <taxon>Monogononta</taxon>
        <taxon>Pseudotrocha</taxon>
        <taxon>Ploima</taxon>
        <taxon>Brachionidae</taxon>
        <taxon>Brachionus</taxon>
    </lineage>
</organism>
<comment type="caution">
    <text evidence="1">The sequence shown here is derived from an EMBL/GenBank/DDBJ whole genome shotgun (WGS) entry which is preliminary data.</text>
</comment>
<sequence length="244" mass="26600">MVTLGLVAAVETLQVVVEQVMFGFVCGKFKVAVKGVLSGGRILQLFDHPFTHILHYLINRPLFLRTTQVIVDHVTFDQPVIITSGVNDKRVCAQVTLDQLTLHRFLHIFQLEAKVDAKKVILFFFHLIAQLNFHCLLVLLHSCWFLSALFLRILGQIGIVSGLTEPKAQIGVGFVSGLFFSAREVVDLLILLHANDVVFVGVASGSDKAEPVAVAGIAGVYVEEGHLARGQNCPHIVGVGAVSD</sequence>
<dbReference type="Proteomes" id="UP000276133">
    <property type="component" value="Unassembled WGS sequence"/>
</dbReference>
<evidence type="ECO:0000313" key="2">
    <source>
        <dbReference type="Proteomes" id="UP000276133"/>
    </source>
</evidence>
<proteinExistence type="predicted"/>
<protein>
    <submittedName>
        <fullName evidence="1">Uncharacterized protein</fullName>
    </submittedName>
</protein>
<dbReference type="EMBL" id="REGN01007460">
    <property type="protein sequence ID" value="RNA06199.1"/>
    <property type="molecule type" value="Genomic_DNA"/>
</dbReference>
<name>A0A3M7Q4Q3_BRAPC</name>
<reference evidence="1 2" key="1">
    <citation type="journal article" date="2018" name="Sci. Rep.">
        <title>Genomic signatures of local adaptation to the degree of environmental predictability in rotifers.</title>
        <authorList>
            <person name="Franch-Gras L."/>
            <person name="Hahn C."/>
            <person name="Garcia-Roger E.M."/>
            <person name="Carmona M.J."/>
            <person name="Serra M."/>
            <person name="Gomez A."/>
        </authorList>
    </citation>
    <scope>NUCLEOTIDE SEQUENCE [LARGE SCALE GENOMIC DNA]</scope>
    <source>
        <strain evidence="1">HYR1</strain>
    </source>
</reference>
<dbReference type="AlphaFoldDB" id="A0A3M7Q4Q3"/>
<evidence type="ECO:0000313" key="1">
    <source>
        <dbReference type="EMBL" id="RNA06199.1"/>
    </source>
</evidence>
<keyword evidence="2" id="KW-1185">Reference proteome</keyword>
<accession>A0A3M7Q4Q3</accession>
<gene>
    <name evidence="1" type="ORF">BpHYR1_029091</name>
</gene>